<feature type="compositionally biased region" description="Basic and acidic residues" evidence="8">
    <location>
        <begin position="42"/>
        <end position="60"/>
    </location>
</feature>
<dbReference type="RefSeq" id="XP_022464655.1">
    <property type="nucleotide sequence ID" value="XM_022608128.1"/>
</dbReference>
<dbReference type="AlphaFoldDB" id="J7S6I9"/>
<comment type="subcellular location">
    <subcellularLocation>
        <location evidence="2">Nucleus</location>
    </subcellularLocation>
</comment>
<name>J7S6I9_HUIN7</name>
<dbReference type="GO" id="GO:0005634">
    <property type="term" value="C:nucleus"/>
    <property type="evidence" value="ECO:0007669"/>
    <property type="project" value="UniProtKB-SubCell"/>
</dbReference>
<evidence type="ECO:0000256" key="1">
    <source>
        <dbReference type="ARBA" id="ARBA00002212"/>
    </source>
</evidence>
<dbReference type="InterPro" id="IPR019098">
    <property type="entry name" value="Histone_chaperone_domain_CHZ"/>
</dbReference>
<evidence type="ECO:0000313" key="11">
    <source>
        <dbReference type="Proteomes" id="UP000006310"/>
    </source>
</evidence>
<evidence type="ECO:0000256" key="3">
    <source>
        <dbReference type="ARBA" id="ARBA00008057"/>
    </source>
</evidence>
<dbReference type="eggNOG" id="ENOG502SCUM">
    <property type="taxonomic scope" value="Eukaryota"/>
</dbReference>
<evidence type="ECO:0000256" key="4">
    <source>
        <dbReference type="ARBA" id="ARBA00018732"/>
    </source>
</evidence>
<dbReference type="KEGG" id="kng:KNAG_0E01450"/>
<dbReference type="Proteomes" id="UP000006310">
    <property type="component" value="Chromosome 5"/>
</dbReference>
<evidence type="ECO:0000259" key="9">
    <source>
        <dbReference type="SMART" id="SM01082"/>
    </source>
</evidence>
<keyword evidence="11" id="KW-1185">Reference proteome</keyword>
<dbReference type="Pfam" id="PF09649">
    <property type="entry name" value="CHZ"/>
    <property type="match status" value="1"/>
</dbReference>
<feature type="compositionally biased region" description="Acidic residues" evidence="8">
    <location>
        <begin position="103"/>
        <end position="113"/>
    </location>
</feature>
<comment type="function">
    <text evidence="1">Forms a chaperone-bound H2A.Z-H2B complex that acts as a source for SWR1 complex-dependent H2A to H2A.Z histone replacement in chromatin.</text>
</comment>
<reference evidence="10 11" key="1">
    <citation type="journal article" date="2011" name="Proc. Natl. Acad. Sci. U.S.A.">
        <title>Evolutionary erosion of yeast sex chromosomes by mating-type switching accidents.</title>
        <authorList>
            <person name="Gordon J.L."/>
            <person name="Armisen D."/>
            <person name="Proux-Wera E."/>
            <person name="Oheigeartaigh S.S."/>
            <person name="Byrne K.P."/>
            <person name="Wolfe K.H."/>
        </authorList>
    </citation>
    <scope>NUCLEOTIDE SEQUENCE [LARGE SCALE GENOMIC DNA]</scope>
    <source>
        <strain evidence="11">ATCC MYA-139 / BCRC 22969 / CBS 8797 / CCRC 22969 / KCTC 17520 / NBRC 10181 / NCYC 3082</strain>
    </source>
</reference>
<dbReference type="GeneID" id="34526109"/>
<comment type="similarity">
    <text evidence="3">Belongs to the CHZ1 family.</text>
</comment>
<dbReference type="GO" id="GO:0006338">
    <property type="term" value="P:chromatin remodeling"/>
    <property type="evidence" value="ECO:0007669"/>
    <property type="project" value="EnsemblFungi"/>
</dbReference>
<feature type="compositionally biased region" description="Basic and acidic residues" evidence="8">
    <location>
        <begin position="129"/>
        <end position="142"/>
    </location>
</feature>
<protein>
    <recommendedName>
        <fullName evidence="5">Histone H2A.Z-specific chaperone CHZ1</fullName>
    </recommendedName>
    <alternativeName>
        <fullName evidence="4">Histone H2A.Z-specific chaperone chz1</fullName>
    </alternativeName>
</protein>
<accession>J7S6I9</accession>
<evidence type="ECO:0000256" key="7">
    <source>
        <dbReference type="ARBA" id="ARBA00023242"/>
    </source>
</evidence>
<evidence type="ECO:0000313" key="10">
    <source>
        <dbReference type="EMBL" id="CCK70409.1"/>
    </source>
</evidence>
<dbReference type="GO" id="GO:0042393">
    <property type="term" value="F:histone binding"/>
    <property type="evidence" value="ECO:0007669"/>
    <property type="project" value="EnsemblFungi"/>
</dbReference>
<dbReference type="STRING" id="1071383.J7S6I9"/>
<dbReference type="OrthoDB" id="4174291at2759"/>
<proteinExistence type="inferred from homology"/>
<feature type="region of interest" description="Disordered" evidence="8">
    <location>
        <begin position="1"/>
        <end position="165"/>
    </location>
</feature>
<keyword evidence="6" id="KW-0143">Chaperone</keyword>
<gene>
    <name evidence="10" type="primary">KNAG0E01450</name>
    <name evidence="10" type="ordered locus">KNAG_0E01450</name>
</gene>
<organism evidence="10 11">
    <name type="scientific">Huiozyma naganishii (strain ATCC MYA-139 / BCRC 22969 / CBS 8797 / KCTC 17520 / NBRC 10181 / NCYC 3082 / Yp74L-3)</name>
    <name type="common">Yeast</name>
    <name type="synonym">Kazachstania naganishii</name>
    <dbReference type="NCBI Taxonomy" id="1071383"/>
    <lineage>
        <taxon>Eukaryota</taxon>
        <taxon>Fungi</taxon>
        <taxon>Dikarya</taxon>
        <taxon>Ascomycota</taxon>
        <taxon>Saccharomycotina</taxon>
        <taxon>Saccharomycetes</taxon>
        <taxon>Saccharomycetales</taxon>
        <taxon>Saccharomycetaceae</taxon>
        <taxon>Huiozyma</taxon>
    </lineage>
</organism>
<dbReference type="SMART" id="SM01082">
    <property type="entry name" value="CHZ"/>
    <property type="match status" value="1"/>
</dbReference>
<dbReference type="HOGENOM" id="CLU_126134_1_0_1"/>
<dbReference type="OMA" id="RTHYDDE"/>
<sequence>MVVEKKDTVVNEREKEVNKVDTTKPATESSEITKKSKRTRRRNYDDYDAEVNKDEQDSKKQKQKGTVSDQTKATSTNLGDDDDDDDDDDSDIDDAKLDQFVGVEEEDEDDLAEIDTSNIITGGRRTRGKIIDYKKTAKELDAKSGGTSTTGDTEEEETDDADFKA</sequence>
<evidence type="ECO:0000256" key="8">
    <source>
        <dbReference type="SAM" id="MobiDB-lite"/>
    </source>
</evidence>
<evidence type="ECO:0000256" key="2">
    <source>
        <dbReference type="ARBA" id="ARBA00004123"/>
    </source>
</evidence>
<feature type="compositionally biased region" description="Acidic residues" evidence="8">
    <location>
        <begin position="79"/>
        <end position="92"/>
    </location>
</feature>
<feature type="domain" description="Histone chaperone" evidence="9">
    <location>
        <begin position="105"/>
        <end position="142"/>
    </location>
</feature>
<reference evidence="11" key="2">
    <citation type="submission" date="2012-08" db="EMBL/GenBank/DDBJ databases">
        <title>Genome sequence of Kazachstania naganishii.</title>
        <authorList>
            <person name="Gordon J.L."/>
            <person name="Armisen D."/>
            <person name="Proux-Wera E."/>
            <person name="OhEigeartaigh S.S."/>
            <person name="Byrne K.P."/>
            <person name="Wolfe K.H."/>
        </authorList>
    </citation>
    <scope>NUCLEOTIDE SEQUENCE [LARGE SCALE GENOMIC DNA]</scope>
    <source>
        <strain evidence="11">ATCC MYA-139 / BCRC 22969 / CBS 8797 / CCRC 22969 / KCTC 17520 / NBRC 10181 / NCYC 3082</strain>
    </source>
</reference>
<feature type="compositionally biased region" description="Acidic residues" evidence="8">
    <location>
        <begin position="152"/>
        <end position="165"/>
    </location>
</feature>
<evidence type="ECO:0000256" key="6">
    <source>
        <dbReference type="ARBA" id="ARBA00023186"/>
    </source>
</evidence>
<dbReference type="EMBL" id="HE978318">
    <property type="protein sequence ID" value="CCK70409.1"/>
    <property type="molecule type" value="Genomic_DNA"/>
</dbReference>
<keyword evidence="7" id="KW-0539">Nucleus</keyword>
<feature type="compositionally biased region" description="Basic and acidic residues" evidence="8">
    <location>
        <begin position="1"/>
        <end position="22"/>
    </location>
</feature>
<evidence type="ECO:0000256" key="5">
    <source>
        <dbReference type="ARBA" id="ARBA00019831"/>
    </source>
</evidence>
<feature type="compositionally biased region" description="Polar residues" evidence="8">
    <location>
        <begin position="65"/>
        <end position="78"/>
    </location>
</feature>